<proteinExistence type="predicted"/>
<sequence length="79" mass="9065">MNNLGEPCVLQDRPCTRCGECDRCDLDPTKQCDNCCQCIDTLDGDYAEIEIDDILINTENKTSSRTNQFIDKKFKIKKQ</sequence>
<dbReference type="EMBL" id="CP003108">
    <property type="protein sequence ID" value="AET68696.1"/>
    <property type="molecule type" value="Genomic_DNA"/>
</dbReference>
<name>G7W955_DESOD</name>
<dbReference type="OrthoDB" id="1938377at2"/>
<dbReference type="PATRIC" id="fig|768706.3.peg.3217"/>
<dbReference type="RefSeq" id="WP_014185504.1">
    <property type="nucleotide sequence ID" value="NC_016584.1"/>
</dbReference>
<dbReference type="eggNOG" id="ENOG5033JW1">
    <property type="taxonomic scope" value="Bacteria"/>
</dbReference>
<evidence type="ECO:0000313" key="1">
    <source>
        <dbReference type="EMBL" id="AET68696.1"/>
    </source>
</evidence>
<gene>
    <name evidence="1" type="ordered locus">Desor_3192</name>
</gene>
<protein>
    <submittedName>
        <fullName evidence="1">Uncharacterized protein</fullName>
    </submittedName>
</protein>
<evidence type="ECO:0000313" key="2">
    <source>
        <dbReference type="Proteomes" id="UP000006346"/>
    </source>
</evidence>
<organism evidence="1 2">
    <name type="scientific">Desulfosporosinus orientis (strain ATCC 19365 / DSM 765 / NCIMB 8382 / VKM B-1628 / Singapore I)</name>
    <name type="common">Desulfotomaculum orientis</name>
    <dbReference type="NCBI Taxonomy" id="768706"/>
    <lineage>
        <taxon>Bacteria</taxon>
        <taxon>Bacillati</taxon>
        <taxon>Bacillota</taxon>
        <taxon>Clostridia</taxon>
        <taxon>Eubacteriales</taxon>
        <taxon>Desulfitobacteriaceae</taxon>
        <taxon>Desulfosporosinus</taxon>
    </lineage>
</organism>
<reference evidence="1 2" key="2">
    <citation type="journal article" date="2012" name="J. Bacteriol.">
        <title>Complete genome sequences of Desulfosporosinus orientis DSM765T, Desulfosporosinus youngiae DSM17734T, Desulfosporosinus meridiei DSM13257T, and Desulfosporosinus acidiphilus DSM22704T.</title>
        <authorList>
            <person name="Pester M."/>
            <person name="Brambilla E."/>
            <person name="Alazard D."/>
            <person name="Rattei T."/>
            <person name="Weinmaier T."/>
            <person name="Han J."/>
            <person name="Lucas S."/>
            <person name="Lapidus A."/>
            <person name="Cheng J.F."/>
            <person name="Goodwin L."/>
            <person name="Pitluck S."/>
            <person name="Peters L."/>
            <person name="Ovchinnikova G."/>
            <person name="Teshima H."/>
            <person name="Detter J.C."/>
            <person name="Han C.S."/>
            <person name="Tapia R."/>
            <person name="Land M.L."/>
            <person name="Hauser L."/>
            <person name="Kyrpides N.C."/>
            <person name="Ivanova N.N."/>
            <person name="Pagani I."/>
            <person name="Huntmann M."/>
            <person name="Wei C.L."/>
            <person name="Davenport K.W."/>
            <person name="Daligault H."/>
            <person name="Chain P.S."/>
            <person name="Chen A."/>
            <person name="Mavromatis K."/>
            <person name="Markowitz V."/>
            <person name="Szeto E."/>
            <person name="Mikhailova N."/>
            <person name="Pati A."/>
            <person name="Wagner M."/>
            <person name="Woyke T."/>
            <person name="Ollivier B."/>
            <person name="Klenk H.P."/>
            <person name="Spring S."/>
            <person name="Loy A."/>
        </authorList>
    </citation>
    <scope>NUCLEOTIDE SEQUENCE [LARGE SCALE GENOMIC DNA]</scope>
    <source>
        <strain evidence="2">ATCC 19365 / DSM 765 / NCIMB 8382 / VKM B-1628</strain>
    </source>
</reference>
<dbReference type="STRING" id="768706.Desor_3192"/>
<dbReference type="AlphaFoldDB" id="G7W955"/>
<accession>G7W955</accession>
<dbReference type="HOGENOM" id="CLU_195860_0_0_9"/>
<dbReference type="Proteomes" id="UP000006346">
    <property type="component" value="Chromosome"/>
</dbReference>
<reference evidence="2" key="1">
    <citation type="submission" date="2011-11" db="EMBL/GenBank/DDBJ databases">
        <title>Complete sequence of Desulfosporosinus orientis DSM 765.</title>
        <authorList>
            <person name="Lucas S."/>
            <person name="Han J."/>
            <person name="Lapidus A."/>
            <person name="Cheng J.-F."/>
            <person name="Goodwin L."/>
            <person name="Pitluck S."/>
            <person name="Peters L."/>
            <person name="Ovchinnikova G."/>
            <person name="Teshima H."/>
            <person name="Detter J.C."/>
            <person name="Han C."/>
            <person name="Tapia R."/>
            <person name="Land M."/>
            <person name="Hauser L."/>
            <person name="Kyrpides N."/>
            <person name="Ivanova N."/>
            <person name="Pagani I."/>
            <person name="Pester M."/>
            <person name="Spring S."/>
            <person name="Ollivier B."/>
            <person name="Rattei T."/>
            <person name="Klenk H.-P."/>
            <person name="Wagner M."/>
            <person name="Loy A."/>
            <person name="Woyke T."/>
        </authorList>
    </citation>
    <scope>NUCLEOTIDE SEQUENCE [LARGE SCALE GENOMIC DNA]</scope>
    <source>
        <strain evidence="2">ATCC 19365 / DSM 765 / NCIMB 8382 / VKM B-1628</strain>
    </source>
</reference>
<dbReference type="KEGG" id="dor:Desor_3192"/>
<keyword evidence="2" id="KW-1185">Reference proteome</keyword>